<accession>A0A514BSV8</accession>
<sequence length="266" mass="28315">MDAALRLLDQAGDGLHRAQVHGRPVVLKRRTGAPAGFFAAEAHGLEVLRATGAMRIPDVLALGADGIVLEDLGHGRPTSAQWSAAGAALATLHRTTGAAFGFDADGWCGDSTQDNTRDSDGHRFFAERRLLPQARWARDAGLLAAADIARIESICERLPGRLPTAPPVLVHGDLWSGNLHACADGGLALIDGAAVHHGWAEGDLAMLVLFGGPPELFFDAYQKAAGIGADWRERAPLLNLYHLLNHLNLFGAGYLHQVQAVLKRFA</sequence>
<organism evidence="3 4">
    <name type="scientific">Marilutibacter alkalisoli</name>
    <dbReference type="NCBI Taxonomy" id="2591633"/>
    <lineage>
        <taxon>Bacteria</taxon>
        <taxon>Pseudomonadati</taxon>
        <taxon>Pseudomonadota</taxon>
        <taxon>Gammaproteobacteria</taxon>
        <taxon>Lysobacterales</taxon>
        <taxon>Lysobacteraceae</taxon>
        <taxon>Marilutibacter</taxon>
    </lineage>
</organism>
<keyword evidence="2 3" id="KW-0418">Kinase</keyword>
<gene>
    <name evidence="3" type="ORF">FKV23_10610</name>
</gene>
<dbReference type="AlphaFoldDB" id="A0A514BSV8"/>
<proteinExistence type="inferred from homology"/>
<dbReference type="SUPFAM" id="SSF56112">
    <property type="entry name" value="Protein kinase-like (PK-like)"/>
    <property type="match status" value="1"/>
</dbReference>
<dbReference type="Proteomes" id="UP000317199">
    <property type="component" value="Chromosome"/>
</dbReference>
<dbReference type="Pfam" id="PF03881">
    <property type="entry name" value="Fructosamin_kin"/>
    <property type="match status" value="1"/>
</dbReference>
<protein>
    <submittedName>
        <fullName evidence="3">Fructosamine kinase family protein</fullName>
    </submittedName>
</protein>
<dbReference type="GO" id="GO:0016301">
    <property type="term" value="F:kinase activity"/>
    <property type="evidence" value="ECO:0007669"/>
    <property type="project" value="UniProtKB-UniRule"/>
</dbReference>
<evidence type="ECO:0000313" key="3">
    <source>
        <dbReference type="EMBL" id="QDH70482.1"/>
    </source>
</evidence>
<keyword evidence="2" id="KW-0808">Transferase</keyword>
<dbReference type="PANTHER" id="PTHR12149:SF8">
    <property type="entry name" value="PROTEIN-RIBULOSAMINE 3-KINASE"/>
    <property type="match status" value="1"/>
</dbReference>
<dbReference type="Gene3D" id="3.30.200.20">
    <property type="entry name" value="Phosphorylase Kinase, domain 1"/>
    <property type="match status" value="1"/>
</dbReference>
<evidence type="ECO:0000256" key="1">
    <source>
        <dbReference type="ARBA" id="ARBA00009460"/>
    </source>
</evidence>
<evidence type="ECO:0000313" key="4">
    <source>
        <dbReference type="Proteomes" id="UP000317199"/>
    </source>
</evidence>
<keyword evidence="4" id="KW-1185">Reference proteome</keyword>
<dbReference type="Gene3D" id="3.90.1200.10">
    <property type="match status" value="1"/>
</dbReference>
<dbReference type="KEGG" id="lyj:FKV23_10610"/>
<dbReference type="RefSeq" id="WP_141623817.1">
    <property type="nucleotide sequence ID" value="NZ_CP041242.1"/>
</dbReference>
<dbReference type="PIRSF" id="PIRSF006221">
    <property type="entry name" value="Ketosamine-3-kinase"/>
    <property type="match status" value="1"/>
</dbReference>
<evidence type="ECO:0000256" key="2">
    <source>
        <dbReference type="PIRNR" id="PIRNR006221"/>
    </source>
</evidence>
<dbReference type="InterPro" id="IPR011009">
    <property type="entry name" value="Kinase-like_dom_sf"/>
</dbReference>
<dbReference type="InterPro" id="IPR016477">
    <property type="entry name" value="Fructo-/Ketosamine-3-kinase"/>
</dbReference>
<dbReference type="OrthoDB" id="5291879at2"/>
<comment type="similarity">
    <text evidence="1 2">Belongs to the fructosamine kinase family.</text>
</comment>
<reference evidence="3 4" key="1">
    <citation type="submission" date="2019-06" db="EMBL/GenBank/DDBJ databases">
        <title>Lysobacter alkalisoli sp. nov. isolated from saline-alkali soil.</title>
        <authorList>
            <person name="Sun J.-Q."/>
            <person name="Xu L."/>
        </authorList>
    </citation>
    <scope>NUCLEOTIDE SEQUENCE [LARGE SCALE GENOMIC DNA]</scope>
    <source>
        <strain evidence="3 4">SJ-36</strain>
    </source>
</reference>
<dbReference type="PANTHER" id="PTHR12149">
    <property type="entry name" value="FRUCTOSAMINE 3 KINASE-RELATED PROTEIN"/>
    <property type="match status" value="1"/>
</dbReference>
<name>A0A514BSV8_9GAMM</name>
<dbReference type="EMBL" id="CP041242">
    <property type="protein sequence ID" value="QDH70482.1"/>
    <property type="molecule type" value="Genomic_DNA"/>
</dbReference>